<dbReference type="OrthoDB" id="3266199at2759"/>
<dbReference type="InterPro" id="IPR011333">
    <property type="entry name" value="SKP1/BTB/POZ_sf"/>
</dbReference>
<proteinExistence type="predicted"/>
<accession>A0A4Q9N764</accession>
<evidence type="ECO:0000313" key="1">
    <source>
        <dbReference type="EMBL" id="TBU35172.1"/>
    </source>
</evidence>
<dbReference type="OMA" id="YEMPMAL"/>
<dbReference type="Gene3D" id="3.30.710.10">
    <property type="entry name" value="Potassium Channel Kv1.1, Chain A"/>
    <property type="match status" value="1"/>
</dbReference>
<name>A0A4Q9N764_9APHY</name>
<dbReference type="EMBL" id="ML143387">
    <property type="protein sequence ID" value="TBU35172.1"/>
    <property type="molecule type" value="Genomic_DNA"/>
</dbReference>
<dbReference type="AlphaFoldDB" id="A0A4Q9N764"/>
<protein>
    <recommendedName>
        <fullName evidence="2">BTB domain-containing protein</fullName>
    </recommendedName>
</protein>
<gene>
    <name evidence="1" type="ORF">BD311DRAFT_649262</name>
</gene>
<evidence type="ECO:0008006" key="2">
    <source>
        <dbReference type="Google" id="ProtNLM"/>
    </source>
</evidence>
<dbReference type="Proteomes" id="UP000292957">
    <property type="component" value="Unassembled WGS sequence"/>
</dbReference>
<organism evidence="1">
    <name type="scientific">Dichomitus squalens</name>
    <dbReference type="NCBI Taxonomy" id="114155"/>
    <lineage>
        <taxon>Eukaryota</taxon>
        <taxon>Fungi</taxon>
        <taxon>Dikarya</taxon>
        <taxon>Basidiomycota</taxon>
        <taxon>Agaricomycotina</taxon>
        <taxon>Agaricomycetes</taxon>
        <taxon>Polyporales</taxon>
        <taxon>Polyporaceae</taxon>
        <taxon>Dichomitus</taxon>
    </lineage>
</organism>
<sequence>MQPAFHPLSSASAEITLRSKDELFYSVSAETLSRTSAWFRTMLSLPQTSAESTKEAIPMDENGDVIASLLSIVSGTDLPDLDNIDKLEAILQAADKYEMPLAIATLRMALFSPFLHASPIRLYKIACRMAWEREAKLASSRTLTLDLFAPEVMSELVALEPAHRDKLLALHRRRRDALAESLDNTTIFYANLRGTPCNRNDGVNRCTAPLDHGAWSAFKYAFIRRVERGLVGEELDGDFYRMRELWDLRMAHCHVCKRIVYNMPNTLENLQKIVKELPKSIEVSAPRVSPVYCVVDRGLSLGSGLVHDRAEMGLVVCRSYGSNRTVNGRPMICACDAVNISTLSSQAAFWCLLDS</sequence>
<reference evidence="1" key="1">
    <citation type="submission" date="2019-01" db="EMBL/GenBank/DDBJ databases">
        <title>Draft genome sequences of three monokaryotic isolates of the white-rot basidiomycete fungus Dichomitus squalens.</title>
        <authorList>
            <consortium name="DOE Joint Genome Institute"/>
            <person name="Lopez S.C."/>
            <person name="Andreopoulos B."/>
            <person name="Pangilinan J."/>
            <person name="Lipzen A."/>
            <person name="Riley R."/>
            <person name="Ahrendt S."/>
            <person name="Ng V."/>
            <person name="Barry K."/>
            <person name="Daum C."/>
            <person name="Grigoriev I.V."/>
            <person name="Hilden K.S."/>
            <person name="Makela M.R."/>
            <person name="de Vries R.P."/>
        </authorList>
    </citation>
    <scope>NUCLEOTIDE SEQUENCE [LARGE SCALE GENOMIC DNA]</scope>
    <source>
        <strain evidence="1">OM18370.1</strain>
    </source>
</reference>